<feature type="compositionally biased region" description="Polar residues" evidence="5">
    <location>
        <begin position="464"/>
        <end position="476"/>
    </location>
</feature>
<evidence type="ECO:0000256" key="4">
    <source>
        <dbReference type="SAM" id="Coils"/>
    </source>
</evidence>
<dbReference type="InterPro" id="IPR038765">
    <property type="entry name" value="Papain-like_cys_pep_sf"/>
</dbReference>
<evidence type="ECO:0000256" key="3">
    <source>
        <dbReference type="ARBA" id="ARBA00022801"/>
    </source>
</evidence>
<evidence type="ECO:0000313" key="8">
    <source>
        <dbReference type="Proteomes" id="UP000307440"/>
    </source>
</evidence>
<accession>A0A5C3KBX8</accession>
<reference evidence="7 8" key="1">
    <citation type="journal article" date="2019" name="Nat. Ecol. Evol.">
        <title>Megaphylogeny resolves global patterns of mushroom evolution.</title>
        <authorList>
            <person name="Varga T."/>
            <person name="Krizsan K."/>
            <person name="Foldi C."/>
            <person name="Dima B."/>
            <person name="Sanchez-Garcia M."/>
            <person name="Sanchez-Ramirez S."/>
            <person name="Szollosi G.J."/>
            <person name="Szarkandi J.G."/>
            <person name="Papp V."/>
            <person name="Albert L."/>
            <person name="Andreopoulos W."/>
            <person name="Angelini C."/>
            <person name="Antonin V."/>
            <person name="Barry K.W."/>
            <person name="Bougher N.L."/>
            <person name="Buchanan P."/>
            <person name="Buyck B."/>
            <person name="Bense V."/>
            <person name="Catcheside P."/>
            <person name="Chovatia M."/>
            <person name="Cooper J."/>
            <person name="Damon W."/>
            <person name="Desjardin D."/>
            <person name="Finy P."/>
            <person name="Geml J."/>
            <person name="Haridas S."/>
            <person name="Hughes K."/>
            <person name="Justo A."/>
            <person name="Karasinski D."/>
            <person name="Kautmanova I."/>
            <person name="Kiss B."/>
            <person name="Kocsube S."/>
            <person name="Kotiranta H."/>
            <person name="LaButti K.M."/>
            <person name="Lechner B.E."/>
            <person name="Liimatainen K."/>
            <person name="Lipzen A."/>
            <person name="Lukacs Z."/>
            <person name="Mihaltcheva S."/>
            <person name="Morgado L.N."/>
            <person name="Niskanen T."/>
            <person name="Noordeloos M.E."/>
            <person name="Ohm R.A."/>
            <person name="Ortiz-Santana B."/>
            <person name="Ovrebo C."/>
            <person name="Racz N."/>
            <person name="Riley R."/>
            <person name="Savchenko A."/>
            <person name="Shiryaev A."/>
            <person name="Soop K."/>
            <person name="Spirin V."/>
            <person name="Szebenyi C."/>
            <person name="Tomsovsky M."/>
            <person name="Tulloss R.E."/>
            <person name="Uehling J."/>
            <person name="Grigoriev I.V."/>
            <person name="Vagvolgyi C."/>
            <person name="Papp T."/>
            <person name="Martin F.M."/>
            <person name="Miettinen O."/>
            <person name="Hibbett D.S."/>
            <person name="Nagy L.G."/>
        </authorList>
    </citation>
    <scope>NUCLEOTIDE SEQUENCE [LARGE SCALE GENOMIC DNA]</scope>
    <source>
        <strain evidence="7 8">CBS 121175</strain>
    </source>
</reference>
<evidence type="ECO:0000256" key="1">
    <source>
        <dbReference type="ARBA" id="ARBA00005234"/>
    </source>
</evidence>
<dbReference type="SUPFAM" id="SSF54001">
    <property type="entry name" value="Cysteine proteinases"/>
    <property type="match status" value="1"/>
</dbReference>
<dbReference type="EMBL" id="ML210559">
    <property type="protein sequence ID" value="TFK17153.1"/>
    <property type="molecule type" value="Genomic_DNA"/>
</dbReference>
<feature type="compositionally biased region" description="Polar residues" evidence="5">
    <location>
        <begin position="299"/>
        <end position="310"/>
    </location>
</feature>
<comment type="similarity">
    <text evidence="1">Belongs to the peptidase C48 family.</text>
</comment>
<dbReference type="InterPro" id="IPR003653">
    <property type="entry name" value="Peptidase_C48_C"/>
</dbReference>
<keyword evidence="4" id="KW-0175">Coiled coil</keyword>
<dbReference type="GO" id="GO:0006508">
    <property type="term" value="P:proteolysis"/>
    <property type="evidence" value="ECO:0007669"/>
    <property type="project" value="UniProtKB-KW"/>
</dbReference>
<dbReference type="PANTHER" id="PTHR33096:SF1">
    <property type="entry name" value="CXC1-LIKE CYSTEINE CLUSTER ASSOCIATED WITH KDZ TRANSPOSASES DOMAIN-CONTAINING PROTEIN"/>
    <property type="match status" value="1"/>
</dbReference>
<proteinExistence type="inferred from homology"/>
<dbReference type="STRING" id="230819.A0A5C3KBX8"/>
<dbReference type="PROSITE" id="PS50600">
    <property type="entry name" value="ULP_PROTEASE"/>
    <property type="match status" value="1"/>
</dbReference>
<keyword evidence="2" id="KW-0645">Protease</keyword>
<feature type="region of interest" description="Disordered" evidence="5">
    <location>
        <begin position="445"/>
        <end position="476"/>
    </location>
</feature>
<evidence type="ECO:0000256" key="5">
    <source>
        <dbReference type="SAM" id="MobiDB-lite"/>
    </source>
</evidence>
<dbReference type="GO" id="GO:0019783">
    <property type="term" value="F:ubiquitin-like protein peptidase activity"/>
    <property type="evidence" value="ECO:0007669"/>
    <property type="project" value="UniProtKB-ARBA"/>
</dbReference>
<feature type="coiled-coil region" evidence="4">
    <location>
        <begin position="691"/>
        <end position="725"/>
    </location>
</feature>
<dbReference type="OrthoDB" id="3253684at2759"/>
<dbReference type="PANTHER" id="PTHR33096">
    <property type="entry name" value="CXC2 DOMAIN-CONTAINING PROTEIN"/>
    <property type="match status" value="1"/>
</dbReference>
<evidence type="ECO:0000313" key="7">
    <source>
        <dbReference type="EMBL" id="TFK17153.1"/>
    </source>
</evidence>
<sequence>MPPGQARSRKYKTRDLQPVTRDNMGLAWSTPVKRKRRKHDGGSVDTLGFYLQEKKQRIMADFEALVKRIQGEGDTSTTMEDGLEPSTMPDHEKDGPPDGDCSSCDGAASMETDKTQDSVSLTKTKRPKLSTAQKRNLDPSIRRLESSGCGAEACQQRKQNMKLMLPDRYEDCVVAYCDCTPLAAVLVLQGLFPVAPLKPRYAFDCDLLALFGELFTTACVADTAFAYALHRYYHRVGYYMKTKKGDKLLLDPFRKSFGHAKQWFELMLFTIDTEAERALEKVDNAPIPQPSERDAGDSGPTTTATESGPVTSATSTTTSETTGHSNPEQDEALKLNPASQHPNHSRKNSSKTAKPAEPAVHLYDTTTNNLGECARILRSRCPACFGGKNLGRKLTEGLDIHVAVDGNFAHRHLRSCGDCPKFFDPRFFLSKSEVDRAGNHIDAVRRKPAKSRKPKLPDEAVDTCEQSHQAGNGTNVKTSMEHFDDGGLAALVCRHDIPLFFANIDTPGEQQKYAIALLVRLFSLIPRNATVGVLYDVGCVLDRSLQLYDILPEDIMRRVVWATSAMHAYAHQWSCQLVYNPRFITGFGLTDGEGVERLWSRLRKLIGICRGSLRGKRIWIIDRQASTIADELKVDLGAWIRRRLGTKLEEHLQESRKAFETCEMQICELREQWRLQKEAQLSVRAHAPVRLRKELDALLRLQTDVEKLEKSLEHARAEFSDTTSADSIKNVEFMEESYDKMRDHVESLYASLNIQDIFPELKNLELKFVRQLLLLRDLKINIRKRAIGNLFEWDRLNQATGGRHQALGTKIHQQIRHTISKRTPALETAVKRFNRYCAELASMYQPEWNIPLPEPLPAKLGDLRNDPGLLEDVWISPSDVEIPPWLNDCSVREGIRGMLRQDRCLEEQRRLGMEADNLCRFFGRELKALDCAIADPENILLGHVLRRRREAHLYLQTHWATSLASQARFASHVASSTLGSSPPFGLTWTLPSTPESCAKMPGEDEVPDDTGYREQAGADDLFLEYVLDEPSDTDTSPPARPDYMVGEICWSPVTQLSCDPVLVKYLQSRVNTPVPLSPPSIARVIHHRGTNKVAFQLGEAELGRLSSNSWLNDECINGLATSFLHSSPFPNHFALFSSHDTLMLQYDASDAEVWRRTKRTEYWSRSVWIFPIHRPSQHHWVLVVAYPTQNHMLLFDSLGSDQVQWELDAHTVVDFVRRLNRCASARALGTSDMLERKWIASPVVRCALQTNRFDCGVWVIAFIASILRGYHLPDLKEKDIQEFRRLLYEYALCLPTMS</sequence>
<keyword evidence="3" id="KW-0378">Hydrolase</keyword>
<dbReference type="GO" id="GO:0008234">
    <property type="term" value="F:cysteine-type peptidase activity"/>
    <property type="evidence" value="ECO:0007669"/>
    <property type="project" value="InterPro"/>
</dbReference>
<protein>
    <recommendedName>
        <fullName evidence="6">Ubiquitin-like protease family profile domain-containing protein</fullName>
    </recommendedName>
</protein>
<evidence type="ECO:0000259" key="6">
    <source>
        <dbReference type="PROSITE" id="PS50600"/>
    </source>
</evidence>
<gene>
    <name evidence="7" type="ORF">FA15DRAFT_761178</name>
</gene>
<organism evidence="7 8">
    <name type="scientific">Coprinopsis marcescibilis</name>
    <name type="common">Agaric fungus</name>
    <name type="synonym">Psathyrella marcescibilis</name>
    <dbReference type="NCBI Taxonomy" id="230819"/>
    <lineage>
        <taxon>Eukaryota</taxon>
        <taxon>Fungi</taxon>
        <taxon>Dikarya</taxon>
        <taxon>Basidiomycota</taxon>
        <taxon>Agaricomycotina</taxon>
        <taxon>Agaricomycetes</taxon>
        <taxon>Agaricomycetidae</taxon>
        <taxon>Agaricales</taxon>
        <taxon>Agaricineae</taxon>
        <taxon>Psathyrellaceae</taxon>
        <taxon>Coprinopsis</taxon>
    </lineage>
</organism>
<dbReference type="Gene3D" id="3.40.395.10">
    <property type="entry name" value="Adenoviral Proteinase, Chain A"/>
    <property type="match status" value="1"/>
</dbReference>
<feature type="region of interest" description="Disordered" evidence="5">
    <location>
        <begin position="282"/>
        <end position="358"/>
    </location>
</feature>
<dbReference type="Proteomes" id="UP000307440">
    <property type="component" value="Unassembled WGS sequence"/>
</dbReference>
<dbReference type="InterPro" id="IPR041320">
    <property type="entry name" value="CxC1"/>
</dbReference>
<dbReference type="InterPro" id="IPR040521">
    <property type="entry name" value="KDZ"/>
</dbReference>
<feature type="domain" description="Ubiquitin-like protease family profile" evidence="6">
    <location>
        <begin position="1095"/>
        <end position="1266"/>
    </location>
</feature>
<keyword evidence="8" id="KW-1185">Reference proteome</keyword>
<dbReference type="Pfam" id="PF18758">
    <property type="entry name" value="KDZ"/>
    <property type="match status" value="1"/>
</dbReference>
<feature type="region of interest" description="Disordered" evidence="5">
    <location>
        <begin position="1"/>
        <end position="44"/>
    </location>
</feature>
<feature type="compositionally biased region" description="Low complexity" evidence="5">
    <location>
        <begin position="311"/>
        <end position="322"/>
    </location>
</feature>
<dbReference type="Pfam" id="PF02902">
    <property type="entry name" value="Peptidase_C48"/>
    <property type="match status" value="1"/>
</dbReference>
<evidence type="ECO:0000256" key="2">
    <source>
        <dbReference type="ARBA" id="ARBA00022670"/>
    </source>
</evidence>
<name>A0A5C3KBX8_COPMA</name>
<dbReference type="Pfam" id="PF18802">
    <property type="entry name" value="CxC1"/>
    <property type="match status" value="1"/>
</dbReference>
<feature type="region of interest" description="Disordered" evidence="5">
    <location>
        <begin position="71"/>
        <end position="137"/>
    </location>
</feature>